<accession>A0A498MQU4</accession>
<evidence type="ECO:0000256" key="7">
    <source>
        <dbReference type="SAM" id="MobiDB-lite"/>
    </source>
</evidence>
<dbReference type="InterPro" id="IPR038269">
    <property type="entry name" value="SCAN_sf"/>
</dbReference>
<evidence type="ECO:0000313" key="11">
    <source>
        <dbReference type="Proteomes" id="UP000290572"/>
    </source>
</evidence>
<evidence type="ECO:0000259" key="9">
    <source>
        <dbReference type="PROSITE" id="PS50804"/>
    </source>
</evidence>
<evidence type="ECO:0000256" key="3">
    <source>
        <dbReference type="ARBA" id="ARBA00022884"/>
    </source>
</evidence>
<dbReference type="GO" id="GO:0003677">
    <property type="term" value="F:DNA binding"/>
    <property type="evidence" value="ECO:0007669"/>
    <property type="project" value="UniProtKB-KW"/>
</dbReference>
<keyword evidence="4" id="KW-0229">DNA integration</keyword>
<dbReference type="Gene3D" id="1.10.4020.10">
    <property type="entry name" value="DNA breaking-rejoining enzymes"/>
    <property type="match status" value="1"/>
</dbReference>
<keyword evidence="6" id="KW-0479">Metal-binding</keyword>
<sequence>MATRKTAPKGRKPRTGLRSQVKASEEEAAWNSVETTEDEEGATSLPRVSQKSSPPSTKSVTPDATAGEGMISLMRRFLDNQEQREERYLQELRGLRESIVQSIRPAETSLDAESVRLELPTPAPKVSTRQRPAYIQDSPNVTAPREPTHWADPKMPSFQQGEDIENYLRRFERLARTWRWPEEEWSYRLVPLLTGQALEAYLAMDEERAEVYTDLKEALLEKINISPETYRQRFRSTTVPAGESPTETYNRLKNLYKRWVRPEEHSKEEIGEAIILEQLLRVLPYDARTWVREHEPRSGLAAAKLAQQYLNAHRSGPRTQQPKGTVRGVSHNSGSERGRVELSDNAQGPKSTTKDLLCFYCQQPGHKAAVCPARKAKLTGFCYVPREGDCDFDSVGESQNVYDVTVNGHELKALLDTGSSLSMVKSCFVNNVNYVNATSVQCVHGDIKQYPRAEEWKVPPSKEPETSLLVRKVEVEEEEESEDAKRQPSVVSLTHLEDSKREELQHLLNEFPALFCQRPGRTELAQHTIHLSDPSPSRQHPYRVPERLVEPLKEEIKMMKELGVIEPSTSEWSSPMTVTNPVPWTDDCETAFNALKDKMCSSPVLQSPDFSQRFLVQVDASATGIGAVLAM</sequence>
<dbReference type="SMART" id="SM00343">
    <property type="entry name" value="ZnF_C2HC"/>
    <property type="match status" value="1"/>
</dbReference>
<evidence type="ECO:0000313" key="10">
    <source>
        <dbReference type="EMBL" id="RXN23939.1"/>
    </source>
</evidence>
<keyword evidence="11" id="KW-1185">Reference proteome</keyword>
<evidence type="ECO:0000256" key="5">
    <source>
        <dbReference type="ARBA" id="ARBA00023125"/>
    </source>
</evidence>
<comment type="caution">
    <text evidence="10">The sequence shown here is derived from an EMBL/GenBank/DDBJ whole genome shotgun (WGS) entry which is preliminary data.</text>
</comment>
<feature type="region of interest" description="Disordered" evidence="7">
    <location>
        <begin position="1"/>
        <end position="68"/>
    </location>
</feature>
<dbReference type="Pfam" id="PF17919">
    <property type="entry name" value="RT_RNaseH_2"/>
    <property type="match status" value="1"/>
</dbReference>
<proteinExistence type="predicted"/>
<dbReference type="SUPFAM" id="SSF47353">
    <property type="entry name" value="Retrovirus capsid dimerization domain-like"/>
    <property type="match status" value="1"/>
</dbReference>
<dbReference type="Gene3D" id="4.10.60.10">
    <property type="entry name" value="Zinc finger, CCHC-type"/>
    <property type="match status" value="1"/>
</dbReference>
<dbReference type="PROSITE" id="PS50804">
    <property type="entry name" value="SCAN_BOX"/>
    <property type="match status" value="1"/>
</dbReference>
<reference evidence="10 11" key="1">
    <citation type="submission" date="2018-03" db="EMBL/GenBank/DDBJ databases">
        <title>Draft genome sequence of Rohu Carp (Labeo rohita).</title>
        <authorList>
            <person name="Das P."/>
            <person name="Kushwaha B."/>
            <person name="Joshi C.G."/>
            <person name="Kumar D."/>
            <person name="Nagpure N.S."/>
            <person name="Sahoo L."/>
            <person name="Das S.P."/>
            <person name="Bit A."/>
            <person name="Patnaik S."/>
            <person name="Meher P.K."/>
            <person name="Jayasankar P."/>
            <person name="Koringa P.G."/>
            <person name="Patel N.V."/>
            <person name="Hinsu A.T."/>
            <person name="Kumar R."/>
            <person name="Pandey M."/>
            <person name="Agarwal S."/>
            <person name="Srivastava S."/>
            <person name="Singh M."/>
            <person name="Iquebal M.A."/>
            <person name="Jaiswal S."/>
            <person name="Angadi U.B."/>
            <person name="Kumar N."/>
            <person name="Raza M."/>
            <person name="Shah T.M."/>
            <person name="Rai A."/>
            <person name="Jena J.K."/>
        </authorList>
    </citation>
    <scope>NUCLEOTIDE SEQUENCE [LARGE SCALE GENOMIC DNA]</scope>
    <source>
        <strain evidence="10">DASCIFA01</strain>
        <tissue evidence="10">Testis</tissue>
    </source>
</reference>
<feature type="compositionally biased region" description="Basic residues" evidence="7">
    <location>
        <begin position="1"/>
        <end position="15"/>
    </location>
</feature>
<keyword evidence="3" id="KW-0694">RNA-binding</keyword>
<feature type="region of interest" description="Disordered" evidence="7">
    <location>
        <begin position="137"/>
        <end position="157"/>
    </location>
</feature>
<dbReference type="SUPFAM" id="SSF56672">
    <property type="entry name" value="DNA/RNA polymerases"/>
    <property type="match status" value="1"/>
</dbReference>
<keyword evidence="5" id="KW-0238">DNA-binding</keyword>
<dbReference type="Proteomes" id="UP000290572">
    <property type="component" value="Unassembled WGS sequence"/>
</dbReference>
<dbReference type="EMBL" id="QBIY01012552">
    <property type="protein sequence ID" value="RXN23939.1"/>
    <property type="molecule type" value="Genomic_DNA"/>
</dbReference>
<feature type="domain" description="CCHC-type" evidence="8">
    <location>
        <begin position="358"/>
        <end position="372"/>
    </location>
</feature>
<dbReference type="InterPro" id="IPR041577">
    <property type="entry name" value="RT_RNaseH_2"/>
</dbReference>
<dbReference type="SMART" id="SM00431">
    <property type="entry name" value="SCAN"/>
    <property type="match status" value="1"/>
</dbReference>
<dbReference type="GO" id="GO:0015074">
    <property type="term" value="P:DNA integration"/>
    <property type="evidence" value="ECO:0007669"/>
    <property type="project" value="UniProtKB-KW"/>
</dbReference>
<feature type="region of interest" description="Disordered" evidence="7">
    <location>
        <begin position="313"/>
        <end position="350"/>
    </location>
</feature>
<dbReference type="CDD" id="cd07936">
    <property type="entry name" value="SCAN"/>
    <property type="match status" value="1"/>
</dbReference>
<dbReference type="InterPro" id="IPR043502">
    <property type="entry name" value="DNA/RNA_pol_sf"/>
</dbReference>
<dbReference type="PANTHER" id="PTHR46888:SF1">
    <property type="entry name" value="RIBONUCLEASE H"/>
    <property type="match status" value="1"/>
</dbReference>
<dbReference type="STRING" id="84645.A0A498MQU4"/>
<dbReference type="GO" id="GO:0004190">
    <property type="term" value="F:aspartic-type endopeptidase activity"/>
    <property type="evidence" value="ECO:0007669"/>
    <property type="project" value="InterPro"/>
</dbReference>
<keyword evidence="1" id="KW-0645">Protease</keyword>
<dbReference type="GO" id="GO:0006508">
    <property type="term" value="P:proteolysis"/>
    <property type="evidence" value="ECO:0007669"/>
    <property type="project" value="UniProtKB-KW"/>
</dbReference>
<dbReference type="InterPro" id="IPR001878">
    <property type="entry name" value="Znf_CCHC"/>
</dbReference>
<evidence type="ECO:0000259" key="8">
    <source>
        <dbReference type="PROSITE" id="PS50158"/>
    </source>
</evidence>
<evidence type="ECO:0000256" key="2">
    <source>
        <dbReference type="ARBA" id="ARBA00022842"/>
    </source>
</evidence>
<keyword evidence="1" id="KW-0378">Hydrolase</keyword>
<dbReference type="PROSITE" id="PS00141">
    <property type="entry name" value="ASP_PROTEASE"/>
    <property type="match status" value="1"/>
</dbReference>
<keyword evidence="6" id="KW-0862">Zinc</keyword>
<dbReference type="InterPro" id="IPR036875">
    <property type="entry name" value="Znf_CCHC_sf"/>
</dbReference>
<dbReference type="GO" id="GO:0003723">
    <property type="term" value="F:RNA binding"/>
    <property type="evidence" value="ECO:0007669"/>
    <property type="project" value="UniProtKB-KW"/>
</dbReference>
<dbReference type="InterPro" id="IPR001969">
    <property type="entry name" value="Aspartic_peptidase_AS"/>
</dbReference>
<evidence type="ECO:0000256" key="6">
    <source>
        <dbReference type="PROSITE-ProRule" id="PRU00047"/>
    </source>
</evidence>
<dbReference type="PROSITE" id="PS50158">
    <property type="entry name" value="ZF_CCHC"/>
    <property type="match status" value="1"/>
</dbReference>
<dbReference type="Pfam" id="PF02023">
    <property type="entry name" value="SCAN"/>
    <property type="match status" value="1"/>
</dbReference>
<dbReference type="InterPro" id="IPR021109">
    <property type="entry name" value="Peptidase_aspartic_dom_sf"/>
</dbReference>
<name>A0A498MQU4_LABRO</name>
<feature type="domain" description="SCAN box" evidence="9">
    <location>
        <begin position="231"/>
        <end position="307"/>
    </location>
</feature>
<dbReference type="InterPro" id="IPR003309">
    <property type="entry name" value="SCAN_dom"/>
</dbReference>
<dbReference type="SUPFAM" id="SSF50630">
    <property type="entry name" value="Acid proteases"/>
    <property type="match status" value="1"/>
</dbReference>
<keyword evidence="2" id="KW-0460">Magnesium</keyword>
<dbReference type="SUPFAM" id="SSF57756">
    <property type="entry name" value="Retrovirus zinc finger-like domains"/>
    <property type="match status" value="1"/>
</dbReference>
<organism evidence="10 11">
    <name type="scientific">Labeo rohita</name>
    <name type="common">Indian major carp</name>
    <name type="synonym">Cyprinus rohita</name>
    <dbReference type="NCBI Taxonomy" id="84645"/>
    <lineage>
        <taxon>Eukaryota</taxon>
        <taxon>Metazoa</taxon>
        <taxon>Chordata</taxon>
        <taxon>Craniata</taxon>
        <taxon>Vertebrata</taxon>
        <taxon>Euteleostomi</taxon>
        <taxon>Actinopterygii</taxon>
        <taxon>Neopterygii</taxon>
        <taxon>Teleostei</taxon>
        <taxon>Ostariophysi</taxon>
        <taxon>Cypriniformes</taxon>
        <taxon>Cyprinidae</taxon>
        <taxon>Labeoninae</taxon>
        <taxon>Labeonini</taxon>
        <taxon>Labeo</taxon>
    </lineage>
</organism>
<dbReference type="Gene3D" id="3.10.10.10">
    <property type="entry name" value="HIV Type 1 Reverse Transcriptase, subunit A, domain 1"/>
    <property type="match status" value="1"/>
</dbReference>
<protein>
    <submittedName>
        <fullName evidence="10">Zinc finger with KRAB and SCAN domains 3-like protein</fullName>
    </submittedName>
</protein>
<dbReference type="GO" id="GO:0008270">
    <property type="term" value="F:zinc ion binding"/>
    <property type="evidence" value="ECO:0007669"/>
    <property type="project" value="UniProtKB-KW"/>
</dbReference>
<dbReference type="AlphaFoldDB" id="A0A498MQU4"/>
<evidence type="ECO:0000256" key="4">
    <source>
        <dbReference type="ARBA" id="ARBA00022908"/>
    </source>
</evidence>
<keyword evidence="6" id="KW-0863">Zinc-finger</keyword>
<gene>
    <name evidence="10" type="ORF">ROHU_022374</name>
</gene>
<dbReference type="PANTHER" id="PTHR46888">
    <property type="entry name" value="ZINC KNUCKLE DOMAINCONTAINING PROTEIN-RELATED"/>
    <property type="match status" value="1"/>
</dbReference>
<feature type="compositionally biased region" description="Low complexity" evidence="7">
    <location>
        <begin position="48"/>
        <end position="61"/>
    </location>
</feature>
<evidence type="ECO:0000256" key="1">
    <source>
        <dbReference type="ARBA" id="ARBA00022670"/>
    </source>
</evidence>